<evidence type="ECO:0000313" key="3">
    <source>
        <dbReference type="Proteomes" id="UP000294802"/>
    </source>
</evidence>
<dbReference type="EMBL" id="SCWB01000006">
    <property type="protein sequence ID" value="TDM12074.1"/>
    <property type="molecule type" value="Genomic_DNA"/>
</dbReference>
<evidence type="ECO:0000256" key="1">
    <source>
        <dbReference type="SAM" id="SignalP"/>
    </source>
</evidence>
<dbReference type="Pfam" id="PF07537">
    <property type="entry name" value="CamS"/>
    <property type="match status" value="1"/>
</dbReference>
<accession>A0A4R6BV67</accession>
<dbReference type="InterPro" id="IPR011426">
    <property type="entry name" value="CamS"/>
</dbReference>
<gene>
    <name evidence="2" type="ORF">ERX29_04450</name>
</gene>
<dbReference type="CDD" id="cd13440">
    <property type="entry name" value="CamS_repeat_2"/>
    <property type="match status" value="1"/>
</dbReference>
<name>A0A4R6BV67_9STAP</name>
<evidence type="ECO:0000313" key="2">
    <source>
        <dbReference type="EMBL" id="TDM12074.1"/>
    </source>
</evidence>
<dbReference type="CDD" id="cd13441">
    <property type="entry name" value="CamS_repeat_1"/>
    <property type="match status" value="1"/>
</dbReference>
<feature type="signal peptide" evidence="1">
    <location>
        <begin position="1"/>
        <end position="24"/>
    </location>
</feature>
<dbReference type="PIRSF" id="PIRSF012509">
    <property type="entry name" value="CamS"/>
    <property type="match status" value="1"/>
</dbReference>
<dbReference type="OrthoDB" id="9795361at2"/>
<protein>
    <submittedName>
        <fullName evidence="2">CamS family sex pheromone protein</fullName>
    </submittedName>
</protein>
<reference evidence="2 3" key="1">
    <citation type="submission" date="2019-01" db="EMBL/GenBank/DDBJ databases">
        <title>Draft genome sequences of the type strains of six Macrococcus species.</title>
        <authorList>
            <person name="Mazhar S."/>
            <person name="Altermann E."/>
            <person name="Hill C."/>
            <person name="Mcauliffe O."/>
        </authorList>
    </citation>
    <scope>NUCLEOTIDE SEQUENCE [LARGE SCALE GENOMIC DNA]</scope>
    <source>
        <strain evidence="2 3">CCM4815</strain>
    </source>
</reference>
<dbReference type="RefSeq" id="WP_133443496.1">
    <property type="nucleotide sequence ID" value="NZ_SCWB01000006.1"/>
</dbReference>
<dbReference type="AlphaFoldDB" id="A0A4R6BV67"/>
<dbReference type="Gene3D" id="3.10.570.10">
    <property type="entry name" value="sex pheromone staph- cam373 precursor domain"/>
    <property type="match status" value="1"/>
</dbReference>
<keyword evidence="1" id="KW-0732">Signal</keyword>
<comment type="caution">
    <text evidence="2">The sequence shown here is derived from an EMBL/GenBank/DDBJ whole genome shotgun (WGS) entry which is preliminary data.</text>
</comment>
<feature type="chain" id="PRO_5039015743" evidence="1">
    <location>
        <begin position="25"/>
        <end position="390"/>
    </location>
</feature>
<proteinExistence type="predicted"/>
<dbReference type="Proteomes" id="UP000294802">
    <property type="component" value="Unassembled WGS sequence"/>
</dbReference>
<keyword evidence="3" id="KW-1185">Reference proteome</keyword>
<organism evidence="2 3">
    <name type="scientific">Macrococcus lamae</name>
    <dbReference type="NCBI Taxonomy" id="198484"/>
    <lineage>
        <taxon>Bacteria</taxon>
        <taxon>Bacillati</taxon>
        <taxon>Bacillota</taxon>
        <taxon>Bacilli</taxon>
        <taxon>Bacillales</taxon>
        <taxon>Staphylococcaceae</taxon>
        <taxon>Macrococcus</taxon>
    </lineage>
</organism>
<sequence length="390" mass="44163">MKKVSIVLLSALLLTACGSNDNTASQQKTDEKQIATDVQISGDYYRTLLPFKESQARGLTSSNMANAYNGEAFESGLLRISRKVFSPDDYLFRDGQLLTKNAVESYLEPQFTKQEIDAMDEDTRIERNAYANFGLNPSHKGETNPEKIADNSPAYLSHILEQDYYTERDAKKEKISGMTIGLAMNSVYYYQKEQYGETYSKNLDPKTSEKKGKEMAEEILSRLRVKTELKDIPITFAIFLQSSEESIVPGEFVSYTVSDKGSKSIDKWKKINEEYALLPSSDAEKLNKKLNSDFKQFNDSLQSFFPNFTQAIGTGYFVDDKMQEVTINVPLDYNGKAEVIGVTQYISDLSMKYFSSVPSLEISIVDNNKPLALITKKKKDKEPVIHIYQQ</sequence>
<dbReference type="PROSITE" id="PS51257">
    <property type="entry name" value="PROKAR_LIPOPROTEIN"/>
    <property type="match status" value="1"/>
</dbReference>